<dbReference type="Gene3D" id="3.90.1200.10">
    <property type="match status" value="1"/>
</dbReference>
<reference evidence="3 4" key="1">
    <citation type="journal article" date="2010" name="Genome Biol. Evol.">
        <title>The sequence of a 1.8-mb bacterial linear plasmid reveals a rich evolutionary reservoir of secondary metabolic pathways.</title>
        <authorList>
            <person name="Medema M.H."/>
            <person name="Trefzer A."/>
            <person name="Kovalchuk A."/>
            <person name="van den Berg M."/>
            <person name="Mueller U."/>
            <person name="Heijne W."/>
            <person name="Wu L."/>
            <person name="Alam M.T."/>
            <person name="Ronning C.M."/>
            <person name="Nierman W.C."/>
            <person name="Bovenberg R.A.L."/>
            <person name="Breitling R."/>
            <person name="Takano E."/>
        </authorList>
    </citation>
    <scope>NUCLEOTIDE SEQUENCE [LARGE SCALE GENOMIC DNA]</scope>
    <source>
        <strain evidence="4">ATCC 27064 / DSM 738 / JCM 4710 / NBRC 13307 / NCIMB 12785 / NRRL 3585 / VKM Ac-602</strain>
        <plasmid evidence="3">pSCL4</plasmid>
    </source>
</reference>
<name>D5SJ24_STRCL</name>
<dbReference type="InterPro" id="IPR002575">
    <property type="entry name" value="Aminoglycoside_PTrfase"/>
</dbReference>
<dbReference type="InterPro" id="IPR011009">
    <property type="entry name" value="Kinase-like_dom_sf"/>
</dbReference>
<evidence type="ECO:0000313" key="3">
    <source>
        <dbReference type="EMBL" id="EFG03917.2"/>
    </source>
</evidence>
<organism evidence="3 4">
    <name type="scientific">Streptomyces clavuligerus</name>
    <dbReference type="NCBI Taxonomy" id="1901"/>
    <lineage>
        <taxon>Bacteria</taxon>
        <taxon>Bacillati</taxon>
        <taxon>Actinomycetota</taxon>
        <taxon>Actinomycetes</taxon>
        <taxon>Kitasatosporales</taxon>
        <taxon>Streptomycetaceae</taxon>
        <taxon>Streptomyces</taxon>
    </lineage>
</organism>
<evidence type="ECO:0000313" key="4">
    <source>
        <dbReference type="Proteomes" id="UP000002357"/>
    </source>
</evidence>
<evidence type="ECO:0000256" key="1">
    <source>
        <dbReference type="SAM" id="MobiDB-lite"/>
    </source>
</evidence>
<evidence type="ECO:0000259" key="2">
    <source>
        <dbReference type="Pfam" id="PF01636"/>
    </source>
</evidence>
<dbReference type="GO" id="GO:0016740">
    <property type="term" value="F:transferase activity"/>
    <property type="evidence" value="ECO:0007669"/>
    <property type="project" value="UniProtKB-KW"/>
</dbReference>
<keyword evidence="3" id="KW-0808">Transferase</keyword>
<gene>
    <name evidence="3" type="ORF">SCLAV_p0427</name>
</gene>
<dbReference type="PANTHER" id="PTHR21310">
    <property type="entry name" value="AMINOGLYCOSIDE PHOSPHOTRANSFERASE-RELATED-RELATED"/>
    <property type="match status" value="1"/>
</dbReference>
<dbReference type="Proteomes" id="UP000002357">
    <property type="component" value="Plasmid pSCL4"/>
</dbReference>
<dbReference type="PANTHER" id="PTHR21310:SF40">
    <property type="entry name" value="AMINOGLYCOSIDE PHOSPHOTRANSFERASE DOMAIN-CONTAINING PROTEIN-RELATED"/>
    <property type="match status" value="1"/>
</dbReference>
<dbReference type="InterPro" id="IPR051678">
    <property type="entry name" value="AGP_Transferase"/>
</dbReference>
<feature type="region of interest" description="Disordered" evidence="1">
    <location>
        <begin position="1"/>
        <end position="20"/>
    </location>
</feature>
<feature type="domain" description="Aminoglycoside phosphotransferase" evidence="2">
    <location>
        <begin position="45"/>
        <end position="230"/>
    </location>
</feature>
<dbReference type="SUPFAM" id="SSF56112">
    <property type="entry name" value="Protein kinase-like (PK-like)"/>
    <property type="match status" value="1"/>
</dbReference>
<dbReference type="EMBL" id="CM000914">
    <property type="protein sequence ID" value="EFG03917.2"/>
    <property type="molecule type" value="Genomic_DNA"/>
</dbReference>
<sequence>MPPSLEDMTDPHLPGGYTGDELTTLITHACRELGLDGTSPRMLRGHTNAVVRLGDTVLKIARKGTAPQTVERTVALVRWLQDHNFPTVPLHPRTPQPARLTGEALATVWTYYPQPAEPVTAADLAAPLATLHRLPAPRIPVRQLDNLTAIRRSLTAINTLDPETLHFLTTRADRLEHALSKVEYALEPGIVQGDPQHRNALHDPAGGRTVLCDWDTIAHGQPEWDLVTVEIHCRRFGHGHRHWTDFATAYGLDITAWPGYPVLRDIRELRMITTNARKAAHTPGSLCEVQRRIKGMRENEDGLLWNIL</sequence>
<keyword evidence="3" id="KW-0614">Plasmid</keyword>
<proteinExistence type="predicted"/>
<dbReference type="OrthoDB" id="3723194at2"/>
<accession>D5SJ24</accession>
<protein>
    <submittedName>
        <fullName evidence="3">Aminoglycoside phosphotransferase</fullName>
    </submittedName>
</protein>
<geneLocation type="plasmid" evidence="3 4">
    <name>pSCL4</name>
</geneLocation>
<dbReference type="AlphaFoldDB" id="D5SJ24"/>
<keyword evidence="4" id="KW-1185">Reference proteome</keyword>
<dbReference type="Pfam" id="PF01636">
    <property type="entry name" value="APH"/>
    <property type="match status" value="1"/>
</dbReference>
<dbReference type="eggNOG" id="COG2334">
    <property type="taxonomic scope" value="Bacteria"/>
</dbReference>